<protein>
    <recommendedName>
        <fullName evidence="2">Conserved oligomeric Golgi complex subunit 5</fullName>
    </recommendedName>
</protein>
<feature type="region of interest" description="Disordered" evidence="5">
    <location>
        <begin position="64"/>
        <end position="83"/>
    </location>
</feature>
<evidence type="ECO:0000256" key="2">
    <source>
        <dbReference type="ARBA" id="ARBA00020974"/>
    </source>
</evidence>
<gene>
    <name evidence="8" type="primary">BQ5605_C018g08693</name>
    <name evidence="8" type="ORF">BQ5605_C018G08693</name>
</gene>
<feature type="region of interest" description="Disordered" evidence="5">
    <location>
        <begin position="1"/>
        <end position="43"/>
    </location>
</feature>
<dbReference type="InterPro" id="IPR048485">
    <property type="entry name" value="COG5_helical"/>
</dbReference>
<evidence type="ECO:0000256" key="4">
    <source>
        <dbReference type="ARBA" id="ARBA00023136"/>
    </source>
</evidence>
<dbReference type="Proteomes" id="UP000249464">
    <property type="component" value="Unassembled WGS sequence"/>
</dbReference>
<comment type="subcellular location">
    <subcellularLocation>
        <location evidence="1">Golgi apparatus membrane</location>
        <topology evidence="1">Peripheral membrane protein</topology>
    </subcellularLocation>
</comment>
<feature type="domain" description="Conserved oligomeric Golgi complex subunit 5 helical" evidence="7">
    <location>
        <begin position="287"/>
        <end position="501"/>
    </location>
</feature>
<reference evidence="8 9" key="1">
    <citation type="submission" date="2016-11" db="EMBL/GenBank/DDBJ databases">
        <authorList>
            <person name="Jaros S."/>
            <person name="Januszkiewicz K."/>
            <person name="Wedrychowicz H."/>
        </authorList>
    </citation>
    <scope>NUCLEOTIDE SEQUENCE [LARGE SCALE GENOMIC DNA]</scope>
</reference>
<accession>A0A2X0LWR9</accession>
<sequence>MASTSTLSPPLASTSTSTSNQTQTQTQTQALKPPLSTPARPDPVQEYATFLHPNFDPNQFAHSIVNDQPYVPPPLDGASEADTLDDGAHAASSLFMKALERDGSALKRAGGVAGGGVGGALAHLSFGVEELNRQLKAEITKHHSSLLLQAASLGGLEGDLKEVRHGLKEVEAGVTRLRRKIATPHSSLSASLQLLTRLRRTSSLARRSHRFIVLAKRLEAQMNEIDGVVVEDADKVLSKSSTNGGTHSGTGGERTERVMAEAALTLAEIELLLNEGSESDSELISIHSVPLIAAQVPAVSSSRERVVLSMESTVQRGLSTLDHPLLASSLQTAHNLSVLPQLVDALLASLNDVVSREVRRAFDMASLAKEVNAKDPSQSSGPTSFVYKSRARTEPTTMTLPLWQSTLWARMETLVSEMGAICIKVYTLEKVLKLKRDQMTQTSFLDEAMTALDDRPSAMFWTTFASTLEQHTKETARSSAFVQTTLASSYPRLLRLLHEFFTKIVVHTDTVYSPTQQSSEAVQILRAIQPFETLYLTRSSNRLLDSVGSAFSLSSASSNASRTIPTANEGLGTARAIVNELDAARFDPLLVKNVAKGAARAVDTFVGTAESLVGRIDFPTSFSPLLRVTTMTYPQISRDHSSTTLLGPLATPSQHSNAELASSLYHLWSPLHRALLGEQYGIEPVQVALRPSIDRIRHVYLNISKPLIMAIRREFSTILARMHRTDYSKSNEEGTAPNSQSAYMTDLTDKLSLVRDEILGTYRVGDLAKEWALDLSRFIVQTFLLHASLITPLGESGKLKLVADTALLEFSVSAYLSSHALALIAMGDQFKALRAWRPLLFLPDKDLVERATTGDVPTLILLHHALGRAASACREGRIQVKLPHQVQGWTQGDYVRWLNEHGETDRLAMVSMTVDAWNKEREVLARDEEDETIGQEGQAVIAIVSEILARTSSTA</sequence>
<dbReference type="InterPro" id="IPR049176">
    <property type="entry name" value="COG5_N"/>
</dbReference>
<keyword evidence="4" id="KW-0472">Membrane</keyword>
<evidence type="ECO:0000313" key="9">
    <source>
        <dbReference type="Proteomes" id="UP000249464"/>
    </source>
</evidence>
<proteinExistence type="predicted"/>
<feature type="domain" description="Conserved oligomeric Golgi complex subunit 5 N-terminal" evidence="6">
    <location>
        <begin position="121"/>
        <end position="218"/>
    </location>
</feature>
<evidence type="ECO:0000259" key="7">
    <source>
        <dbReference type="Pfam" id="PF20649"/>
    </source>
</evidence>
<dbReference type="EMBL" id="FQNC01000020">
    <property type="protein sequence ID" value="SGY26040.1"/>
    <property type="molecule type" value="Genomic_DNA"/>
</dbReference>
<feature type="compositionally biased region" description="Low complexity" evidence="5">
    <location>
        <begin position="1"/>
        <end position="29"/>
    </location>
</feature>
<dbReference type="InterPro" id="IPR019465">
    <property type="entry name" value="Cog5"/>
</dbReference>
<organism evidence="8 9">
    <name type="scientific">Microbotryum silenes-dioicae</name>
    <dbReference type="NCBI Taxonomy" id="796604"/>
    <lineage>
        <taxon>Eukaryota</taxon>
        <taxon>Fungi</taxon>
        <taxon>Dikarya</taxon>
        <taxon>Basidiomycota</taxon>
        <taxon>Pucciniomycotina</taxon>
        <taxon>Microbotryomycetes</taxon>
        <taxon>Microbotryales</taxon>
        <taxon>Microbotryaceae</taxon>
        <taxon>Microbotryum</taxon>
    </lineage>
</organism>
<evidence type="ECO:0000256" key="5">
    <source>
        <dbReference type="SAM" id="MobiDB-lite"/>
    </source>
</evidence>
<name>A0A2X0LWR9_9BASI</name>
<dbReference type="PANTHER" id="PTHR13228">
    <property type="entry name" value="CONSERVED OLIGOMERIC GOLGI COMPLEX COMPONENT 5"/>
    <property type="match status" value="1"/>
</dbReference>
<evidence type="ECO:0000313" key="8">
    <source>
        <dbReference type="EMBL" id="SGY26040.1"/>
    </source>
</evidence>
<dbReference type="GO" id="GO:0000139">
    <property type="term" value="C:Golgi membrane"/>
    <property type="evidence" value="ECO:0007669"/>
    <property type="project" value="UniProtKB-SubCell"/>
</dbReference>
<keyword evidence="3" id="KW-0333">Golgi apparatus</keyword>
<dbReference type="STRING" id="796604.A0A2X0LWR9"/>
<evidence type="ECO:0000256" key="1">
    <source>
        <dbReference type="ARBA" id="ARBA00004395"/>
    </source>
</evidence>
<dbReference type="Pfam" id="PF20649">
    <property type="entry name" value="COG5_C"/>
    <property type="match status" value="1"/>
</dbReference>
<dbReference type="Pfam" id="PF10392">
    <property type="entry name" value="COG5_N"/>
    <property type="match status" value="1"/>
</dbReference>
<keyword evidence="9" id="KW-1185">Reference proteome</keyword>
<evidence type="ECO:0000256" key="3">
    <source>
        <dbReference type="ARBA" id="ARBA00023034"/>
    </source>
</evidence>
<dbReference type="GO" id="GO:0017119">
    <property type="term" value="C:Golgi transport complex"/>
    <property type="evidence" value="ECO:0007669"/>
    <property type="project" value="InterPro"/>
</dbReference>
<dbReference type="PANTHER" id="PTHR13228:SF3">
    <property type="entry name" value="CONSERVED OLIGOMERIC GOLGI COMPLEX SUBUNIT 5"/>
    <property type="match status" value="1"/>
</dbReference>
<evidence type="ECO:0000259" key="6">
    <source>
        <dbReference type="Pfam" id="PF10392"/>
    </source>
</evidence>
<dbReference type="GO" id="GO:0006891">
    <property type="term" value="P:intra-Golgi vesicle-mediated transport"/>
    <property type="evidence" value="ECO:0007669"/>
    <property type="project" value="InterPro"/>
</dbReference>
<dbReference type="AlphaFoldDB" id="A0A2X0LWR9"/>